<dbReference type="InterPro" id="IPR013762">
    <property type="entry name" value="Integrase-like_cat_sf"/>
</dbReference>
<dbReference type="Proteomes" id="UP001268864">
    <property type="component" value="Unassembled WGS sequence"/>
</dbReference>
<dbReference type="EMBL" id="JAMQOS010000001">
    <property type="protein sequence ID" value="MDS0280808.1"/>
    <property type="molecule type" value="Genomic_DNA"/>
</dbReference>
<dbReference type="PANTHER" id="PTHR30349:SF92">
    <property type="entry name" value="SITE-SPECIFIC RECOMBINASE"/>
    <property type="match status" value="1"/>
</dbReference>
<protein>
    <submittedName>
        <fullName evidence="6">Tyrosine-type recombinase/integrase</fullName>
    </submittedName>
</protein>
<evidence type="ECO:0000259" key="4">
    <source>
        <dbReference type="PROSITE" id="PS51898"/>
    </source>
</evidence>
<evidence type="ECO:0000256" key="2">
    <source>
        <dbReference type="ARBA" id="ARBA00023172"/>
    </source>
</evidence>
<evidence type="ECO:0000259" key="5">
    <source>
        <dbReference type="PROSITE" id="PS51900"/>
    </source>
</evidence>
<dbReference type="RefSeq" id="WP_310898655.1">
    <property type="nucleotide sequence ID" value="NZ_JAMQOS010000001.1"/>
</dbReference>
<dbReference type="PROSITE" id="PS51900">
    <property type="entry name" value="CB"/>
    <property type="match status" value="1"/>
</dbReference>
<dbReference type="PANTHER" id="PTHR30349">
    <property type="entry name" value="PHAGE INTEGRASE-RELATED"/>
    <property type="match status" value="1"/>
</dbReference>
<dbReference type="SUPFAM" id="SSF56349">
    <property type="entry name" value="DNA breaking-rejoining enzymes"/>
    <property type="match status" value="1"/>
</dbReference>
<proteinExistence type="predicted"/>
<evidence type="ECO:0000313" key="6">
    <source>
        <dbReference type="EMBL" id="MDS0280808.1"/>
    </source>
</evidence>
<dbReference type="InterPro" id="IPR010998">
    <property type="entry name" value="Integrase_recombinase_N"/>
</dbReference>
<dbReference type="InterPro" id="IPR011010">
    <property type="entry name" value="DNA_brk_join_enz"/>
</dbReference>
<dbReference type="PROSITE" id="PS51898">
    <property type="entry name" value="TYR_RECOMBINASE"/>
    <property type="match status" value="1"/>
</dbReference>
<gene>
    <name evidence="6" type="ORF">NDI86_01650</name>
</gene>
<keyword evidence="7" id="KW-1185">Reference proteome</keyword>
<dbReference type="Gene3D" id="1.10.150.130">
    <property type="match status" value="1"/>
</dbReference>
<keyword evidence="2" id="KW-0233">DNA recombination</keyword>
<dbReference type="Gene3D" id="1.10.443.10">
    <property type="entry name" value="Intergrase catalytic core"/>
    <property type="match status" value="1"/>
</dbReference>
<dbReference type="Pfam" id="PF00589">
    <property type="entry name" value="Phage_integrase"/>
    <property type="match status" value="1"/>
</dbReference>
<feature type="domain" description="Tyr recombinase" evidence="4">
    <location>
        <begin position="151"/>
        <end position="364"/>
    </location>
</feature>
<dbReference type="CDD" id="cd00397">
    <property type="entry name" value="DNA_BRE_C"/>
    <property type="match status" value="1"/>
</dbReference>
<accession>A0ABU2FJ80</accession>
<dbReference type="InterPro" id="IPR002104">
    <property type="entry name" value="Integrase_catalytic"/>
</dbReference>
<keyword evidence="1 3" id="KW-0238">DNA-binding</keyword>
<organism evidence="6 7">
    <name type="scientific">Haloarcula onubensis</name>
    <dbReference type="NCBI Taxonomy" id="2950539"/>
    <lineage>
        <taxon>Archaea</taxon>
        <taxon>Methanobacteriati</taxon>
        <taxon>Methanobacteriota</taxon>
        <taxon>Stenosarchaea group</taxon>
        <taxon>Halobacteria</taxon>
        <taxon>Halobacteriales</taxon>
        <taxon>Haloarculaceae</taxon>
        <taxon>Haloarcula</taxon>
    </lineage>
</organism>
<sequence length="372" mass="44140">MSSDNHDKHEQIADRFGRTTDPLAEYNEDFWAMEREDGVDPFQLFLDEQVRNRNHSDDYIKNRERHVRQFRNFITEHYDRHPACASSRHTMEWARAFLNDGLTNGTVAKKLSTLQLAYTYFGNEPNFPHKTDFNPFGSAKCKIDLSKESPKDPRPIPLPELRDVIQDDIRHIRDRALIVTGFKTLLRASEVCNIKLNEVHIANSELQNHYPELGTHPALDGRPNAVYVPHDRERNKRERPTIIPLDDELRRILLQYLLVRPDNGEPWLFLSKTKGRKLDHTNVNDRWKEYFRPRYGPTDRFRGVSSHYGRHFGTTWFKVEQNWPRDLVKYLRGDKQSSGKIRSTRNAIDSYIHTYYEDIEDRYRGEIFKFRI</sequence>
<evidence type="ECO:0000256" key="3">
    <source>
        <dbReference type="PROSITE-ProRule" id="PRU01248"/>
    </source>
</evidence>
<feature type="domain" description="Core-binding (CB)" evidence="5">
    <location>
        <begin position="18"/>
        <end position="122"/>
    </location>
</feature>
<comment type="caution">
    <text evidence="6">The sequence shown here is derived from an EMBL/GenBank/DDBJ whole genome shotgun (WGS) entry which is preliminary data.</text>
</comment>
<evidence type="ECO:0000256" key="1">
    <source>
        <dbReference type="ARBA" id="ARBA00023125"/>
    </source>
</evidence>
<dbReference type="InterPro" id="IPR044068">
    <property type="entry name" value="CB"/>
</dbReference>
<name>A0ABU2FJ80_9EURY</name>
<reference evidence="6 7" key="1">
    <citation type="submission" date="2022-06" db="EMBL/GenBank/DDBJ databases">
        <title>Halomicroarcula sp. a new haloarchaeum isolate from saline soil.</title>
        <authorList>
            <person name="Strakova D."/>
            <person name="Galisteo C."/>
            <person name="Sanchez-Porro C."/>
            <person name="Ventosa A."/>
        </authorList>
    </citation>
    <scope>NUCLEOTIDE SEQUENCE [LARGE SCALE GENOMIC DNA]</scope>
    <source>
        <strain evidence="6 7">S3CR25-11</strain>
    </source>
</reference>
<evidence type="ECO:0000313" key="7">
    <source>
        <dbReference type="Proteomes" id="UP001268864"/>
    </source>
</evidence>
<dbReference type="InterPro" id="IPR050090">
    <property type="entry name" value="Tyrosine_recombinase_XerCD"/>
</dbReference>